<keyword evidence="2" id="KW-1185">Reference proteome</keyword>
<dbReference type="AlphaFoldDB" id="A0A2N3WYQ3"/>
<gene>
    <name evidence="1" type="ORF">ATK86_1054</name>
</gene>
<organism evidence="1 2">
    <name type="scientific">Nocardia fluminea</name>
    <dbReference type="NCBI Taxonomy" id="134984"/>
    <lineage>
        <taxon>Bacteria</taxon>
        <taxon>Bacillati</taxon>
        <taxon>Actinomycetota</taxon>
        <taxon>Actinomycetes</taxon>
        <taxon>Mycobacteriales</taxon>
        <taxon>Nocardiaceae</taxon>
        <taxon>Nocardia</taxon>
    </lineage>
</organism>
<accession>A0A2N3WYQ3</accession>
<dbReference type="GeneID" id="97472756"/>
<protein>
    <submittedName>
        <fullName evidence="1">Uncharacterized protein</fullName>
    </submittedName>
</protein>
<reference evidence="1 2" key="1">
    <citation type="submission" date="2017-12" db="EMBL/GenBank/DDBJ databases">
        <title>Sequencing the genomes of 1000 Actinobacteria strains.</title>
        <authorList>
            <person name="Klenk H.-P."/>
        </authorList>
    </citation>
    <scope>NUCLEOTIDE SEQUENCE [LARGE SCALE GENOMIC DNA]</scope>
    <source>
        <strain evidence="1 2">DSM 44489</strain>
    </source>
</reference>
<dbReference type="RefSeq" id="WP_170112003.1">
    <property type="nucleotide sequence ID" value="NZ_JBEZZV010000011.1"/>
</dbReference>
<dbReference type="EMBL" id="PJMW01000001">
    <property type="protein sequence ID" value="PKV99013.1"/>
    <property type="molecule type" value="Genomic_DNA"/>
</dbReference>
<comment type="caution">
    <text evidence="1">The sequence shown here is derived from an EMBL/GenBank/DDBJ whole genome shotgun (WGS) entry which is preliminary data.</text>
</comment>
<evidence type="ECO:0000313" key="2">
    <source>
        <dbReference type="Proteomes" id="UP000233766"/>
    </source>
</evidence>
<dbReference type="Proteomes" id="UP000233766">
    <property type="component" value="Unassembled WGS sequence"/>
</dbReference>
<proteinExistence type="predicted"/>
<sequence length="46" mass="4822">MQALRDFAEANYDLIGAVVIGLGNLGLTVAKTVIELGTPLLQGFFA</sequence>
<name>A0A2N3WYQ3_9NOCA</name>
<evidence type="ECO:0000313" key="1">
    <source>
        <dbReference type="EMBL" id="PKV99013.1"/>
    </source>
</evidence>